<organism evidence="5 6">
    <name type="scientific">Rodentibacter pneumotropicus</name>
    <dbReference type="NCBI Taxonomy" id="758"/>
    <lineage>
        <taxon>Bacteria</taxon>
        <taxon>Pseudomonadati</taxon>
        <taxon>Pseudomonadota</taxon>
        <taxon>Gammaproteobacteria</taxon>
        <taxon>Pasteurellales</taxon>
        <taxon>Pasteurellaceae</taxon>
        <taxon>Rodentibacter</taxon>
    </lineage>
</organism>
<dbReference type="InterPro" id="IPR007451">
    <property type="entry name" value="HflD"/>
</dbReference>
<accession>A0A3S4U793</accession>
<dbReference type="NCBIfam" id="NF001248">
    <property type="entry name" value="PRK00218.1-4"/>
    <property type="match status" value="1"/>
</dbReference>
<evidence type="ECO:0000256" key="3">
    <source>
        <dbReference type="ARBA" id="ARBA00023136"/>
    </source>
</evidence>
<dbReference type="HAMAP" id="MF_00695">
    <property type="entry name" value="HflD_protein"/>
    <property type="match status" value="1"/>
</dbReference>
<dbReference type="NCBIfam" id="NF001246">
    <property type="entry name" value="PRK00218.1-2"/>
    <property type="match status" value="1"/>
</dbReference>
<dbReference type="AlphaFoldDB" id="A0A3S4U793"/>
<proteinExistence type="inferred from homology"/>
<comment type="similarity">
    <text evidence="4">Belongs to the HflD family.</text>
</comment>
<dbReference type="KEGG" id="rpne:NCTC8284_00761"/>
<evidence type="ECO:0000313" key="6">
    <source>
        <dbReference type="Proteomes" id="UP000278733"/>
    </source>
</evidence>
<evidence type="ECO:0000256" key="2">
    <source>
        <dbReference type="ARBA" id="ARBA00022490"/>
    </source>
</evidence>
<comment type="subcellular location">
    <subcellularLocation>
        <location evidence="4">Cytoplasm</location>
    </subcellularLocation>
    <subcellularLocation>
        <location evidence="4">Cell membrane</location>
        <topology evidence="4">Peripheral membrane protein</topology>
        <orientation evidence="4">Cytoplasmic side</orientation>
    </subcellularLocation>
</comment>
<dbReference type="STRING" id="758.GCA_000730685_01562"/>
<reference evidence="5 6" key="1">
    <citation type="submission" date="2018-12" db="EMBL/GenBank/DDBJ databases">
        <authorList>
            <consortium name="Pathogen Informatics"/>
        </authorList>
    </citation>
    <scope>NUCLEOTIDE SEQUENCE [LARGE SCALE GENOMIC DNA]</scope>
    <source>
        <strain evidence="5 6">NCTC8284</strain>
    </source>
</reference>
<evidence type="ECO:0000256" key="4">
    <source>
        <dbReference type="HAMAP-Rule" id="MF_00695"/>
    </source>
</evidence>
<keyword evidence="2 4" id="KW-0963">Cytoplasm</keyword>
<dbReference type="SUPFAM" id="SSF101322">
    <property type="entry name" value="YcfC-like"/>
    <property type="match status" value="1"/>
</dbReference>
<dbReference type="InterPro" id="IPR035932">
    <property type="entry name" value="HflD-like_sf"/>
</dbReference>
<evidence type="ECO:0000256" key="1">
    <source>
        <dbReference type="ARBA" id="ARBA00022475"/>
    </source>
</evidence>
<dbReference type="PANTHER" id="PTHR38100:SF1">
    <property type="entry name" value="HIGH FREQUENCY LYSOGENIZATION PROTEIN HFLD"/>
    <property type="match status" value="1"/>
</dbReference>
<evidence type="ECO:0000313" key="5">
    <source>
        <dbReference type="EMBL" id="VEH65616.1"/>
    </source>
</evidence>
<dbReference type="Gene3D" id="1.10.3890.10">
    <property type="entry name" value="HflD-like"/>
    <property type="match status" value="1"/>
</dbReference>
<gene>
    <name evidence="4 5" type="primary">hflD</name>
    <name evidence="5" type="ORF">NCTC8284_00761</name>
</gene>
<sequence length="222" mass="25311">MRAISACLSRLLRFYMTNYHDMVLALAGIYQSTALVNQLAMKGKVENQEAFHATINSLFQTRPENTLAVFGGQIHPLKLGLETLIEQLSTLDDKNIVNYWSSLLGLEGILNKNPEAKSELAQRIQRLQEQRAYHKSLDAQMISIMANIYVDIISPLGRRIHIIGNENYLQQQFVQDKVRACLLAGIRATVLWRQVGGNKWRLLFFRSKIINAAKEIYSTIYS</sequence>
<dbReference type="Pfam" id="PF04356">
    <property type="entry name" value="DUF489"/>
    <property type="match status" value="1"/>
</dbReference>
<keyword evidence="1 4" id="KW-1003">Cell membrane</keyword>
<protein>
    <recommendedName>
        <fullName evidence="4">High frequency lysogenization protein HflD homolog</fullName>
    </recommendedName>
</protein>
<dbReference type="Proteomes" id="UP000278733">
    <property type="component" value="Chromosome"/>
</dbReference>
<dbReference type="GO" id="GO:0005886">
    <property type="term" value="C:plasma membrane"/>
    <property type="evidence" value="ECO:0007669"/>
    <property type="project" value="UniProtKB-SubCell"/>
</dbReference>
<name>A0A3S4U793_9PAST</name>
<dbReference type="GO" id="GO:0005737">
    <property type="term" value="C:cytoplasm"/>
    <property type="evidence" value="ECO:0007669"/>
    <property type="project" value="UniProtKB-SubCell"/>
</dbReference>
<keyword evidence="3 4" id="KW-0472">Membrane</keyword>
<dbReference type="PANTHER" id="PTHR38100">
    <property type="entry name" value="HIGH FREQUENCY LYSOGENIZATION PROTEIN HFLD"/>
    <property type="match status" value="1"/>
</dbReference>
<dbReference type="EMBL" id="LR134405">
    <property type="protein sequence ID" value="VEH65616.1"/>
    <property type="molecule type" value="Genomic_DNA"/>
</dbReference>